<dbReference type="InterPro" id="IPR000305">
    <property type="entry name" value="GIY-YIG_endonuc"/>
</dbReference>
<evidence type="ECO:0000313" key="3">
    <source>
        <dbReference type="Proteomes" id="UP001199816"/>
    </source>
</evidence>
<dbReference type="CDD" id="cd10434">
    <property type="entry name" value="GIY-YIG_UvrC_Cho"/>
    <property type="match status" value="1"/>
</dbReference>
<dbReference type="InterPro" id="IPR035901">
    <property type="entry name" value="GIY-YIG_endonuc_sf"/>
</dbReference>
<dbReference type="Proteomes" id="UP001199816">
    <property type="component" value="Unassembled WGS sequence"/>
</dbReference>
<dbReference type="Pfam" id="PF00929">
    <property type="entry name" value="RNase_T"/>
    <property type="match status" value="1"/>
</dbReference>
<gene>
    <name evidence="2" type="ORF">LQ567_01980</name>
</gene>
<organism evidence="2 3">
    <name type="scientific">Niabella pedocola</name>
    <dbReference type="NCBI Taxonomy" id="1752077"/>
    <lineage>
        <taxon>Bacteria</taxon>
        <taxon>Pseudomonadati</taxon>
        <taxon>Bacteroidota</taxon>
        <taxon>Chitinophagia</taxon>
        <taxon>Chitinophagales</taxon>
        <taxon>Chitinophagaceae</taxon>
        <taxon>Niabella</taxon>
    </lineage>
</organism>
<comment type="caution">
    <text evidence="2">The sequence shown here is derived from an EMBL/GenBank/DDBJ whole genome shotgun (WGS) entry which is preliminary data.</text>
</comment>
<dbReference type="PROSITE" id="PS50164">
    <property type="entry name" value="GIY_YIG"/>
    <property type="match status" value="1"/>
</dbReference>
<dbReference type="Pfam" id="PF01541">
    <property type="entry name" value="GIY-YIG"/>
    <property type="match status" value="1"/>
</dbReference>
<dbReference type="InterPro" id="IPR036397">
    <property type="entry name" value="RNaseH_sf"/>
</dbReference>
<dbReference type="EMBL" id="JAJNEC010000003">
    <property type="protein sequence ID" value="MCD2421512.1"/>
    <property type="molecule type" value="Genomic_DNA"/>
</dbReference>
<reference evidence="2 3" key="1">
    <citation type="submission" date="2021-11" db="EMBL/GenBank/DDBJ databases">
        <title>Genomic of Niabella pedocola.</title>
        <authorList>
            <person name="Wu T."/>
        </authorList>
    </citation>
    <scope>NUCLEOTIDE SEQUENCE [LARGE SCALE GENOMIC DNA]</scope>
    <source>
        <strain evidence="2 3">JCM 31011</strain>
    </source>
</reference>
<accession>A0ABS8PK79</accession>
<dbReference type="RefSeq" id="WP_231002417.1">
    <property type="nucleotide sequence ID" value="NZ_JAJNEC010000003.1"/>
</dbReference>
<evidence type="ECO:0000313" key="2">
    <source>
        <dbReference type="EMBL" id="MCD2421512.1"/>
    </source>
</evidence>
<dbReference type="PANTHER" id="PTHR30231:SF41">
    <property type="entry name" value="DNA POLYMERASE III SUBUNIT EPSILON"/>
    <property type="match status" value="1"/>
</dbReference>
<dbReference type="Gene3D" id="3.40.1440.10">
    <property type="entry name" value="GIY-YIG endonuclease"/>
    <property type="match status" value="1"/>
</dbReference>
<dbReference type="InterPro" id="IPR012337">
    <property type="entry name" value="RNaseH-like_sf"/>
</dbReference>
<feature type="domain" description="GIY-YIG" evidence="1">
    <location>
        <begin position="198"/>
        <end position="276"/>
    </location>
</feature>
<dbReference type="InterPro" id="IPR047296">
    <property type="entry name" value="GIY-YIG_UvrC_Cho"/>
</dbReference>
<dbReference type="Gene3D" id="3.30.420.10">
    <property type="entry name" value="Ribonuclease H-like superfamily/Ribonuclease H"/>
    <property type="match status" value="1"/>
</dbReference>
<dbReference type="SUPFAM" id="SSF53098">
    <property type="entry name" value="Ribonuclease H-like"/>
    <property type="match status" value="1"/>
</dbReference>
<dbReference type="PANTHER" id="PTHR30231">
    <property type="entry name" value="DNA POLYMERASE III SUBUNIT EPSILON"/>
    <property type="match status" value="1"/>
</dbReference>
<dbReference type="InterPro" id="IPR013520">
    <property type="entry name" value="Ribonucl_H"/>
</dbReference>
<sequence>MQYAIVDIETTGSYAAASGITEISVQVLDAGGVVLERFETLVNPVHQIPGYIQALTGISNEMVAEAPLFEAIAEKVYALLHDKVFVAHSVNFDYSFVKSQLQACGYDLNANKLCTVRLSRKLLPGYASYSLGRLCEAVGIGHYNKHRAGGDTDATVALFQLLLEKDAEGYITKSLKKTSREQALPPNVPKSDFDQLPYTPGVYYFHDDKGKVVYVGKAKNIRYRVSSHFSNNSTGRQRQHFMRYVYHISYEECGTELMAAVKESTEIKRLWPRFNASQKKREDLYGIISYEDQNGYLRLGVDKMVRGKQLLNSFHHLEGAKASLRQLVQDHQLCPRLCFIDEQLFDETMHRLLCGGACEKRETPERYNQRVLEAMRYLENLPSFAIVDRGIHHDERSCILVWRGSFYGMGFISGEVQIERPEQLREYVTPYKENSTITNMLFAYAKRYPSKIIQFDQAS</sequence>
<evidence type="ECO:0000259" key="1">
    <source>
        <dbReference type="PROSITE" id="PS50164"/>
    </source>
</evidence>
<protein>
    <submittedName>
        <fullName evidence="2">GIY-YIG nuclease family protein</fullName>
    </submittedName>
</protein>
<dbReference type="SMART" id="SM00465">
    <property type="entry name" value="GIYc"/>
    <property type="match status" value="1"/>
</dbReference>
<name>A0ABS8PK79_9BACT</name>
<keyword evidence="3" id="KW-1185">Reference proteome</keyword>
<dbReference type="SUPFAM" id="SSF82771">
    <property type="entry name" value="GIY-YIG endonuclease"/>
    <property type="match status" value="1"/>
</dbReference>
<dbReference type="CDD" id="cd06127">
    <property type="entry name" value="DEDDh"/>
    <property type="match status" value="1"/>
</dbReference>
<proteinExistence type="predicted"/>
<dbReference type="SMART" id="SM00479">
    <property type="entry name" value="EXOIII"/>
    <property type="match status" value="1"/>
</dbReference>